<feature type="domain" description="HTH araC/xylS-type" evidence="4">
    <location>
        <begin position="197"/>
        <end position="295"/>
    </location>
</feature>
<evidence type="ECO:0000259" key="4">
    <source>
        <dbReference type="PROSITE" id="PS01124"/>
    </source>
</evidence>
<dbReference type="Pfam" id="PF02311">
    <property type="entry name" value="AraC_binding"/>
    <property type="match status" value="1"/>
</dbReference>
<dbReference type="Gene3D" id="2.60.120.10">
    <property type="entry name" value="Jelly Rolls"/>
    <property type="match status" value="1"/>
</dbReference>
<evidence type="ECO:0000313" key="5">
    <source>
        <dbReference type="EMBL" id="OCT11888.1"/>
    </source>
</evidence>
<evidence type="ECO:0000256" key="3">
    <source>
        <dbReference type="ARBA" id="ARBA00023163"/>
    </source>
</evidence>
<dbReference type="InterPro" id="IPR014710">
    <property type="entry name" value="RmlC-like_jellyroll"/>
</dbReference>
<gene>
    <name evidence="5" type="ORF">A8709_28915</name>
</gene>
<dbReference type="PROSITE" id="PS00041">
    <property type="entry name" value="HTH_ARAC_FAMILY_1"/>
    <property type="match status" value="1"/>
</dbReference>
<dbReference type="SUPFAM" id="SSF51215">
    <property type="entry name" value="Regulatory protein AraC"/>
    <property type="match status" value="1"/>
</dbReference>
<dbReference type="Gene3D" id="1.10.10.60">
    <property type="entry name" value="Homeodomain-like"/>
    <property type="match status" value="2"/>
</dbReference>
<protein>
    <recommendedName>
        <fullName evidence="4">HTH araC/xylS-type domain-containing protein</fullName>
    </recommendedName>
</protein>
<dbReference type="PANTHER" id="PTHR43280:SF2">
    <property type="entry name" value="HTH-TYPE TRANSCRIPTIONAL REGULATOR EXSA"/>
    <property type="match status" value="1"/>
</dbReference>
<keyword evidence="6" id="KW-1185">Reference proteome</keyword>
<dbReference type="Proteomes" id="UP000093309">
    <property type="component" value="Unassembled WGS sequence"/>
</dbReference>
<dbReference type="SMART" id="SM00342">
    <property type="entry name" value="HTH_ARAC"/>
    <property type="match status" value="1"/>
</dbReference>
<dbReference type="EMBL" id="LYPC01000027">
    <property type="protein sequence ID" value="OCT11888.1"/>
    <property type="molecule type" value="Genomic_DNA"/>
</dbReference>
<dbReference type="STRING" id="512399.A8709_28915"/>
<keyword evidence="2" id="KW-0238">DNA-binding</keyword>
<keyword evidence="3" id="KW-0804">Transcription</keyword>
<dbReference type="RefSeq" id="WP_065855668.1">
    <property type="nucleotide sequence ID" value="NZ_LYPC01000027.1"/>
</dbReference>
<dbReference type="InterPro" id="IPR018060">
    <property type="entry name" value="HTH_AraC"/>
</dbReference>
<proteinExistence type="predicted"/>
<dbReference type="InterPro" id="IPR009057">
    <property type="entry name" value="Homeodomain-like_sf"/>
</dbReference>
<evidence type="ECO:0000256" key="2">
    <source>
        <dbReference type="ARBA" id="ARBA00023125"/>
    </source>
</evidence>
<evidence type="ECO:0000256" key="1">
    <source>
        <dbReference type="ARBA" id="ARBA00023015"/>
    </source>
</evidence>
<dbReference type="InterPro" id="IPR018062">
    <property type="entry name" value="HTH_AraC-typ_CS"/>
</dbReference>
<evidence type="ECO:0000313" key="6">
    <source>
        <dbReference type="Proteomes" id="UP000093309"/>
    </source>
</evidence>
<dbReference type="OrthoDB" id="9791615at2"/>
<dbReference type="SUPFAM" id="SSF46689">
    <property type="entry name" value="Homeodomain-like"/>
    <property type="match status" value="2"/>
</dbReference>
<dbReference type="InterPro" id="IPR003313">
    <property type="entry name" value="AraC-bd"/>
</dbReference>
<dbReference type="PANTHER" id="PTHR43280">
    <property type="entry name" value="ARAC-FAMILY TRANSCRIPTIONAL REGULATOR"/>
    <property type="match status" value="1"/>
</dbReference>
<accession>A0A1C0ZV21</accession>
<dbReference type="InterPro" id="IPR037923">
    <property type="entry name" value="HTH-like"/>
</dbReference>
<dbReference type="GO" id="GO:0043565">
    <property type="term" value="F:sequence-specific DNA binding"/>
    <property type="evidence" value="ECO:0007669"/>
    <property type="project" value="InterPro"/>
</dbReference>
<reference evidence="6" key="1">
    <citation type="submission" date="2016-05" db="EMBL/GenBank/DDBJ databases">
        <title>Paenibacillus oryzae. sp. nov., isolated from the rice root.</title>
        <authorList>
            <person name="Zhang J."/>
            <person name="Zhang X."/>
        </authorList>
    </citation>
    <scope>NUCLEOTIDE SEQUENCE [LARGE SCALE GENOMIC DNA]</scope>
    <source>
        <strain evidence="6">KCTC13222</strain>
    </source>
</reference>
<dbReference type="GO" id="GO:0003700">
    <property type="term" value="F:DNA-binding transcription factor activity"/>
    <property type="evidence" value="ECO:0007669"/>
    <property type="project" value="InterPro"/>
</dbReference>
<dbReference type="AlphaFoldDB" id="A0A1C0ZV21"/>
<name>A0A1C0ZV21_9BACL</name>
<dbReference type="Pfam" id="PF12833">
    <property type="entry name" value="HTH_18"/>
    <property type="match status" value="1"/>
</dbReference>
<sequence>MDTKALFYTDAMWLESTEFPFYTARYTFSPGEVIPLHAHQFVEFVYVSEGVGRHTYRGQSFDISKGDVFVIEPYVPHAYEASDGTLVVYNILFQSSVLESEIRALSKEASFLDFYYMEPFFRNYAGFQTRLQLHQHEHMEIVLHLDRLLQEFQHKAMGYRIIIKNRLIELFIDLSRRYASYTHPSWPPLQDFGALFEDMAKFISLHYASPLQLEQMSSLSGMSLSTFSVKFKQHFGKTFVEYRNAIRIQVAQDLLIRTDSKIAAIAEQVGFEDLSFFNKLFKRITKQSPKDFREGKSISRIRTSC</sequence>
<dbReference type="PROSITE" id="PS01124">
    <property type="entry name" value="HTH_ARAC_FAMILY_2"/>
    <property type="match status" value="1"/>
</dbReference>
<keyword evidence="1" id="KW-0805">Transcription regulation</keyword>
<comment type="caution">
    <text evidence="5">The sequence shown here is derived from an EMBL/GenBank/DDBJ whole genome shotgun (WGS) entry which is preliminary data.</text>
</comment>
<organism evidence="5 6">
    <name type="scientific">Paenibacillus pectinilyticus</name>
    <dbReference type="NCBI Taxonomy" id="512399"/>
    <lineage>
        <taxon>Bacteria</taxon>
        <taxon>Bacillati</taxon>
        <taxon>Bacillota</taxon>
        <taxon>Bacilli</taxon>
        <taxon>Bacillales</taxon>
        <taxon>Paenibacillaceae</taxon>
        <taxon>Paenibacillus</taxon>
    </lineage>
</organism>